<reference evidence="1 2" key="1">
    <citation type="submission" date="2019-03" db="EMBL/GenBank/DDBJ databases">
        <title>Single cell metagenomics reveals metabolic interactions within the superorganism composed of flagellate Streblomastix strix and complex community of Bacteroidetes bacteria on its surface.</title>
        <authorList>
            <person name="Treitli S.C."/>
            <person name="Kolisko M."/>
            <person name="Husnik F."/>
            <person name="Keeling P."/>
            <person name="Hampl V."/>
        </authorList>
    </citation>
    <scope>NUCLEOTIDE SEQUENCE [LARGE SCALE GENOMIC DNA]</scope>
    <source>
        <strain evidence="1">ST1C</strain>
    </source>
</reference>
<protein>
    <recommendedName>
        <fullName evidence="3">OTU domain-containing protein</fullName>
    </recommendedName>
</protein>
<dbReference type="AlphaFoldDB" id="A0A5J4VP86"/>
<evidence type="ECO:0008006" key="3">
    <source>
        <dbReference type="Google" id="ProtNLM"/>
    </source>
</evidence>
<name>A0A5J4VP86_9EUKA</name>
<sequence>MLVSLYNLYCKPQETTYISDLREKIIFSQGNKEFQRNGQSISQDQIRNQDNGVKRTFQFPNQLVNCHLTVCATVSPRARAPPPAIADQPRSKHLNAKQIRRQACEYIFKHKQFYECGFTEDENIEQYISSMRDDGNFEDERMFAAIYAKFSVRFRIKMIGEVVFDEGDASAPIVELGYFGHVHYISICREWFY</sequence>
<evidence type="ECO:0000313" key="1">
    <source>
        <dbReference type="EMBL" id="KAA6384402.1"/>
    </source>
</evidence>
<comment type="caution">
    <text evidence="1">The sequence shown here is derived from an EMBL/GenBank/DDBJ whole genome shotgun (WGS) entry which is preliminary data.</text>
</comment>
<dbReference type="SUPFAM" id="SSF54001">
    <property type="entry name" value="Cysteine proteinases"/>
    <property type="match status" value="1"/>
</dbReference>
<organism evidence="1 2">
    <name type="scientific">Streblomastix strix</name>
    <dbReference type="NCBI Taxonomy" id="222440"/>
    <lineage>
        <taxon>Eukaryota</taxon>
        <taxon>Metamonada</taxon>
        <taxon>Preaxostyla</taxon>
        <taxon>Oxymonadida</taxon>
        <taxon>Streblomastigidae</taxon>
        <taxon>Streblomastix</taxon>
    </lineage>
</organism>
<dbReference type="Proteomes" id="UP000324800">
    <property type="component" value="Unassembled WGS sequence"/>
</dbReference>
<dbReference type="EMBL" id="SNRW01005779">
    <property type="protein sequence ID" value="KAA6384402.1"/>
    <property type="molecule type" value="Genomic_DNA"/>
</dbReference>
<dbReference type="Gene3D" id="3.90.70.80">
    <property type="match status" value="1"/>
</dbReference>
<proteinExistence type="predicted"/>
<dbReference type="InterPro" id="IPR038765">
    <property type="entry name" value="Papain-like_cys_pep_sf"/>
</dbReference>
<accession>A0A5J4VP86</accession>
<gene>
    <name evidence="1" type="ORF">EZS28_020072</name>
</gene>
<evidence type="ECO:0000313" key="2">
    <source>
        <dbReference type="Proteomes" id="UP000324800"/>
    </source>
</evidence>
<dbReference type="OrthoDB" id="415023at2759"/>